<evidence type="ECO:0000259" key="3">
    <source>
        <dbReference type="Pfam" id="PF02826"/>
    </source>
</evidence>
<organism evidence="4 5">
    <name type="scientific">Litchfieldia salsa</name>
    <dbReference type="NCBI Taxonomy" id="930152"/>
    <lineage>
        <taxon>Bacteria</taxon>
        <taxon>Bacillati</taxon>
        <taxon>Bacillota</taxon>
        <taxon>Bacilli</taxon>
        <taxon>Bacillales</taxon>
        <taxon>Bacillaceae</taxon>
        <taxon>Litchfieldia</taxon>
    </lineage>
</organism>
<protein>
    <submittedName>
        <fullName evidence="4">Phosphoglycerate dehydrogenase</fullName>
    </submittedName>
</protein>
<keyword evidence="1" id="KW-0560">Oxidoreductase</keyword>
<evidence type="ECO:0000256" key="1">
    <source>
        <dbReference type="ARBA" id="ARBA00023002"/>
    </source>
</evidence>
<dbReference type="AlphaFoldDB" id="A0A1H0VM02"/>
<dbReference type="PANTHER" id="PTHR43333:SF1">
    <property type="entry name" value="D-ISOMER SPECIFIC 2-HYDROXYACID DEHYDROGENASE NAD-BINDING DOMAIN-CONTAINING PROTEIN"/>
    <property type="match status" value="1"/>
</dbReference>
<dbReference type="SUPFAM" id="SSF51735">
    <property type="entry name" value="NAD(P)-binding Rossmann-fold domains"/>
    <property type="match status" value="1"/>
</dbReference>
<dbReference type="SUPFAM" id="SSF52283">
    <property type="entry name" value="Formate/glycerate dehydrogenase catalytic domain-like"/>
    <property type="match status" value="1"/>
</dbReference>
<keyword evidence="5" id="KW-1185">Reference proteome</keyword>
<dbReference type="STRING" id="930152.SAMN05216565_10767"/>
<dbReference type="EMBL" id="FNJU01000007">
    <property type="protein sequence ID" value="SDP79470.1"/>
    <property type="molecule type" value="Genomic_DNA"/>
</dbReference>
<keyword evidence="2" id="KW-0520">NAD</keyword>
<dbReference type="Proteomes" id="UP000199159">
    <property type="component" value="Unassembled WGS sequence"/>
</dbReference>
<sequence>MPEIHSALVTTYLTPENQEQLRKALEPAEVIFCIPNDTEIIAEAIQKVDVAILNSDVDDLILTGPNLRWIHCCRAGLDKSARPEIFERGIILTSSSGRSAPALAEHALMFMLSLTYDIPLLMKAKSEHRWAATRDYFYKTGMYGKTIGILGLGKTGCEVARLAKMFDMKVLGWRRSTEVPENVDAVYSADRQDSLQQLLEASDYVVLCAELNDHTWHTLGKQEFDWMKPSAFVINMGRGELIDEPVMIEALESGKIAGAGLDTFEVEPLPNESPLWDMENVLITPHITPRLPDRDERALEYVYQNIVAYRKGSSFVNRLTQSGIFTKGRVKS</sequence>
<gene>
    <name evidence="4" type="ORF">SAMN05216565_10767</name>
</gene>
<evidence type="ECO:0000313" key="4">
    <source>
        <dbReference type="EMBL" id="SDP79470.1"/>
    </source>
</evidence>
<dbReference type="Pfam" id="PF02826">
    <property type="entry name" value="2-Hacid_dh_C"/>
    <property type="match status" value="1"/>
</dbReference>
<reference evidence="5" key="1">
    <citation type="submission" date="2016-10" db="EMBL/GenBank/DDBJ databases">
        <authorList>
            <person name="Varghese N."/>
            <person name="Submissions S."/>
        </authorList>
    </citation>
    <scope>NUCLEOTIDE SEQUENCE [LARGE SCALE GENOMIC DNA]</scope>
    <source>
        <strain evidence="5">IBRC-M10078</strain>
    </source>
</reference>
<dbReference type="InterPro" id="IPR029753">
    <property type="entry name" value="D-isomer_DH_CS"/>
</dbReference>
<accession>A0A1H0VM02</accession>
<proteinExistence type="predicted"/>
<dbReference type="CDD" id="cd05300">
    <property type="entry name" value="2-Hacid_dh_1"/>
    <property type="match status" value="1"/>
</dbReference>
<evidence type="ECO:0000256" key="2">
    <source>
        <dbReference type="ARBA" id="ARBA00023027"/>
    </source>
</evidence>
<dbReference type="InterPro" id="IPR036291">
    <property type="entry name" value="NAD(P)-bd_dom_sf"/>
</dbReference>
<dbReference type="InterPro" id="IPR006140">
    <property type="entry name" value="D-isomer_DH_NAD-bd"/>
</dbReference>
<dbReference type="RefSeq" id="WP_090855670.1">
    <property type="nucleotide sequence ID" value="NZ_FNJU01000007.1"/>
</dbReference>
<dbReference type="OrthoDB" id="9805416at2"/>
<dbReference type="Gene3D" id="3.40.50.720">
    <property type="entry name" value="NAD(P)-binding Rossmann-like Domain"/>
    <property type="match status" value="2"/>
</dbReference>
<dbReference type="GO" id="GO:0016616">
    <property type="term" value="F:oxidoreductase activity, acting on the CH-OH group of donors, NAD or NADP as acceptor"/>
    <property type="evidence" value="ECO:0007669"/>
    <property type="project" value="InterPro"/>
</dbReference>
<evidence type="ECO:0000313" key="5">
    <source>
        <dbReference type="Proteomes" id="UP000199159"/>
    </source>
</evidence>
<dbReference type="PROSITE" id="PS00671">
    <property type="entry name" value="D_2_HYDROXYACID_DH_3"/>
    <property type="match status" value="1"/>
</dbReference>
<feature type="domain" description="D-isomer specific 2-hydroxyacid dehydrogenase NAD-binding" evidence="3">
    <location>
        <begin position="108"/>
        <end position="287"/>
    </location>
</feature>
<name>A0A1H0VM02_9BACI</name>
<dbReference type="GO" id="GO:0051287">
    <property type="term" value="F:NAD binding"/>
    <property type="evidence" value="ECO:0007669"/>
    <property type="project" value="InterPro"/>
</dbReference>
<dbReference type="PANTHER" id="PTHR43333">
    <property type="entry name" value="2-HACID_DH_C DOMAIN-CONTAINING PROTEIN"/>
    <property type="match status" value="1"/>
</dbReference>